<dbReference type="OrthoDB" id="9770452at2"/>
<feature type="binding site" evidence="7">
    <location>
        <position position="274"/>
    </location>
    <ligand>
        <name>FMN</name>
        <dbReference type="ChEBI" id="CHEBI:58210"/>
    </ligand>
</feature>
<feature type="domain" description="FMN hydroxy acid dehydrogenase" evidence="8">
    <location>
        <begin position="1"/>
        <end position="381"/>
    </location>
</feature>
<keyword evidence="4" id="KW-0560">Oxidoreductase</keyword>
<dbReference type="GO" id="GO:0005886">
    <property type="term" value="C:plasma membrane"/>
    <property type="evidence" value="ECO:0007669"/>
    <property type="project" value="TreeGrafter"/>
</dbReference>
<feature type="binding site" evidence="7">
    <location>
        <begin position="330"/>
        <end position="331"/>
    </location>
    <ligand>
        <name>FMN</name>
        <dbReference type="ChEBI" id="CHEBI:58210"/>
    </ligand>
</feature>
<evidence type="ECO:0000256" key="2">
    <source>
        <dbReference type="ARBA" id="ARBA00022630"/>
    </source>
</evidence>
<dbReference type="InterPro" id="IPR008259">
    <property type="entry name" value="FMN_hydac_DH_AS"/>
</dbReference>
<dbReference type="SUPFAM" id="SSF51395">
    <property type="entry name" value="FMN-linked oxidoreductases"/>
    <property type="match status" value="1"/>
</dbReference>
<dbReference type="InterPro" id="IPR012133">
    <property type="entry name" value="Alpha-hydoxy_acid_DH_FMN"/>
</dbReference>
<dbReference type="CDD" id="cd02809">
    <property type="entry name" value="alpha_hydroxyacid_oxid_FMN"/>
    <property type="match status" value="1"/>
</dbReference>
<organism evidence="9 10">
    <name type="scientific">Vineibacter terrae</name>
    <dbReference type="NCBI Taxonomy" id="2586908"/>
    <lineage>
        <taxon>Bacteria</taxon>
        <taxon>Pseudomonadati</taxon>
        <taxon>Pseudomonadota</taxon>
        <taxon>Alphaproteobacteria</taxon>
        <taxon>Hyphomicrobiales</taxon>
        <taxon>Vineibacter</taxon>
    </lineage>
</organism>
<feature type="binding site" evidence="7">
    <location>
        <position position="276"/>
    </location>
    <ligand>
        <name>glyoxylate</name>
        <dbReference type="ChEBI" id="CHEBI:36655"/>
    </ligand>
</feature>
<dbReference type="RefSeq" id="WP_147848863.1">
    <property type="nucleotide sequence ID" value="NZ_VDUZ01000024.1"/>
</dbReference>
<dbReference type="PROSITE" id="PS00557">
    <property type="entry name" value="FMN_HYDROXY_ACID_DH_1"/>
    <property type="match status" value="1"/>
</dbReference>
<dbReference type="InterPro" id="IPR013785">
    <property type="entry name" value="Aldolase_TIM"/>
</dbReference>
<feature type="binding site" evidence="7">
    <location>
        <position position="107"/>
    </location>
    <ligand>
        <name>FMN</name>
        <dbReference type="ChEBI" id="CHEBI:58210"/>
    </ligand>
</feature>
<feature type="binding site" evidence="7">
    <location>
        <position position="279"/>
    </location>
    <ligand>
        <name>glyoxylate</name>
        <dbReference type="ChEBI" id="CHEBI:36655"/>
    </ligand>
</feature>
<feature type="binding site" evidence="7">
    <location>
        <begin position="78"/>
        <end position="80"/>
    </location>
    <ligand>
        <name>FMN</name>
        <dbReference type="ChEBI" id="CHEBI:58210"/>
    </ligand>
</feature>
<evidence type="ECO:0000256" key="6">
    <source>
        <dbReference type="PIRSR" id="PIRSR000138-1"/>
    </source>
</evidence>
<comment type="caution">
    <text evidence="9">The sequence shown here is derived from an EMBL/GenBank/DDBJ whole genome shotgun (WGS) entry which is preliminary data.</text>
</comment>
<dbReference type="PANTHER" id="PTHR10578:SF107">
    <property type="entry name" value="2-HYDROXYACID OXIDASE 1"/>
    <property type="match status" value="1"/>
</dbReference>
<evidence type="ECO:0000256" key="5">
    <source>
        <dbReference type="ARBA" id="ARBA00024042"/>
    </source>
</evidence>
<dbReference type="FunFam" id="3.20.20.70:FF:000029">
    <property type="entry name" value="L-lactate dehydrogenase"/>
    <property type="match status" value="1"/>
</dbReference>
<dbReference type="GO" id="GO:0010181">
    <property type="term" value="F:FMN binding"/>
    <property type="evidence" value="ECO:0007669"/>
    <property type="project" value="InterPro"/>
</dbReference>
<dbReference type="EMBL" id="VDUZ01000024">
    <property type="protein sequence ID" value="TXL73589.1"/>
    <property type="molecule type" value="Genomic_DNA"/>
</dbReference>
<evidence type="ECO:0000256" key="3">
    <source>
        <dbReference type="ARBA" id="ARBA00022643"/>
    </source>
</evidence>
<reference evidence="9 10" key="1">
    <citation type="submission" date="2019-06" db="EMBL/GenBank/DDBJ databases">
        <title>New taxonomy in bacterial strain CC-CFT640, isolated from vineyard.</title>
        <authorList>
            <person name="Lin S.-Y."/>
            <person name="Tsai C.-F."/>
            <person name="Young C.-C."/>
        </authorList>
    </citation>
    <scope>NUCLEOTIDE SEQUENCE [LARGE SCALE GENOMIC DNA]</scope>
    <source>
        <strain evidence="9 10">CC-CFT640</strain>
    </source>
</reference>
<dbReference type="Proteomes" id="UP000321638">
    <property type="component" value="Unassembled WGS sequence"/>
</dbReference>
<sequence>MDGVYNVDDMRRAAKRRLPKIAFDFIEGGVEDEDGLITNEQAFRQQRLVPRYLVDISTRDQSATLFGRTYASPFGIAPTGLAGLFRPGADLMLAEAARDANIPFIMSGSSTASIEDLGKLAPEHGWYQLYAARDKKISEDMIRRADAAGLSTLVLTVDVPVHSNRERNQRNGFSRPLKLSLATRLEALRHPGWLAGYLKHGTPMFSNWAPYAPKGADADAVAAFVATQTAAPLTWQDVERFRRLWPRTFVIKGVMHTDDAVRAASLGVDGIMVSNHGARQLDRAPSPLEVFPAIRDAVGDRMTLMLDSGVRRGADALIALCMGVKFVFVGRATLYGVAVGGRAGATAAINILRREIDLTMGQIGCPRLDQLGPDFLLREREDDWRRNRP</sequence>
<evidence type="ECO:0000259" key="8">
    <source>
        <dbReference type="PROSITE" id="PS51349"/>
    </source>
</evidence>
<name>A0A5C8PJQ5_9HYPH</name>
<dbReference type="Pfam" id="PF01070">
    <property type="entry name" value="FMN_dh"/>
    <property type="match status" value="1"/>
</dbReference>
<dbReference type="PANTHER" id="PTHR10578">
    <property type="entry name" value="S -2-HYDROXY-ACID OXIDASE-RELATED"/>
    <property type="match status" value="1"/>
</dbReference>
<comment type="cofactor">
    <cofactor evidence="1">
        <name>FMN</name>
        <dbReference type="ChEBI" id="CHEBI:58210"/>
    </cofactor>
</comment>
<proteinExistence type="inferred from homology"/>
<evidence type="ECO:0000313" key="10">
    <source>
        <dbReference type="Proteomes" id="UP000321638"/>
    </source>
</evidence>
<keyword evidence="3 7" id="KW-0288">FMN</keyword>
<dbReference type="InterPro" id="IPR037396">
    <property type="entry name" value="FMN_HAD"/>
</dbReference>
<comment type="similarity">
    <text evidence="5">Belongs to the FMN-dependent alpha-hydroxy acid dehydrogenase family.</text>
</comment>
<feature type="binding site" evidence="7">
    <location>
        <position position="252"/>
    </location>
    <ligand>
        <name>FMN</name>
        <dbReference type="ChEBI" id="CHEBI:58210"/>
    </ligand>
</feature>
<feature type="active site" description="Proton acceptor" evidence="6">
    <location>
        <position position="276"/>
    </location>
</feature>
<evidence type="ECO:0000256" key="4">
    <source>
        <dbReference type="ARBA" id="ARBA00023002"/>
    </source>
</evidence>
<dbReference type="AlphaFoldDB" id="A0A5C8PJQ5"/>
<evidence type="ECO:0000313" key="9">
    <source>
        <dbReference type="EMBL" id="TXL73589.1"/>
    </source>
</evidence>
<evidence type="ECO:0000256" key="1">
    <source>
        <dbReference type="ARBA" id="ARBA00001917"/>
    </source>
</evidence>
<dbReference type="GO" id="GO:0009060">
    <property type="term" value="P:aerobic respiration"/>
    <property type="evidence" value="ECO:0007669"/>
    <property type="project" value="TreeGrafter"/>
</dbReference>
<feature type="binding site" evidence="7">
    <location>
        <position position="165"/>
    </location>
    <ligand>
        <name>glyoxylate</name>
        <dbReference type="ChEBI" id="CHEBI:36655"/>
    </ligand>
</feature>
<dbReference type="PIRSF" id="PIRSF000138">
    <property type="entry name" value="Al-hdrx_acd_dh"/>
    <property type="match status" value="1"/>
</dbReference>
<feature type="binding site" evidence="7">
    <location>
        <position position="128"/>
    </location>
    <ligand>
        <name>FMN</name>
        <dbReference type="ChEBI" id="CHEBI:58210"/>
    </ligand>
</feature>
<feature type="binding site" evidence="7">
    <location>
        <position position="130"/>
    </location>
    <ligand>
        <name>FMN</name>
        <dbReference type="ChEBI" id="CHEBI:58210"/>
    </ligand>
</feature>
<evidence type="ECO:0000256" key="7">
    <source>
        <dbReference type="PIRSR" id="PIRSR000138-2"/>
    </source>
</evidence>
<gene>
    <name evidence="9" type="ORF">FHP25_20640</name>
</gene>
<feature type="binding site" evidence="7">
    <location>
        <begin position="307"/>
        <end position="311"/>
    </location>
    <ligand>
        <name>FMN</name>
        <dbReference type="ChEBI" id="CHEBI:58210"/>
    </ligand>
</feature>
<dbReference type="GO" id="GO:0004459">
    <property type="term" value="F:L-lactate dehydrogenase (NAD+) activity"/>
    <property type="evidence" value="ECO:0007669"/>
    <property type="project" value="TreeGrafter"/>
</dbReference>
<accession>A0A5C8PJQ5</accession>
<dbReference type="InterPro" id="IPR000262">
    <property type="entry name" value="FMN-dep_DH"/>
</dbReference>
<dbReference type="Gene3D" id="3.20.20.70">
    <property type="entry name" value="Aldolase class I"/>
    <property type="match status" value="1"/>
</dbReference>
<keyword evidence="2 7" id="KW-0285">Flavoprotein</keyword>
<keyword evidence="10" id="KW-1185">Reference proteome</keyword>
<dbReference type="PROSITE" id="PS51349">
    <property type="entry name" value="FMN_HYDROXY_ACID_DH_2"/>
    <property type="match status" value="1"/>
</dbReference>
<feature type="binding site" evidence="7">
    <location>
        <position position="156"/>
    </location>
    <ligand>
        <name>FMN</name>
        <dbReference type="ChEBI" id="CHEBI:58210"/>
    </ligand>
</feature>
<protein>
    <submittedName>
        <fullName evidence="9">Alpha-hydroxy-acid oxidizing protein</fullName>
    </submittedName>
</protein>